<dbReference type="Gene3D" id="4.10.280.10">
    <property type="entry name" value="Helix-loop-helix DNA-binding domain"/>
    <property type="match status" value="1"/>
</dbReference>
<dbReference type="GO" id="GO:0006357">
    <property type="term" value="P:regulation of transcription by RNA polymerase II"/>
    <property type="evidence" value="ECO:0000318"/>
    <property type="project" value="GO_Central"/>
</dbReference>
<dbReference type="Proteomes" id="UP000008311">
    <property type="component" value="Unassembled WGS sequence"/>
</dbReference>
<dbReference type="PANTHER" id="PTHR13935">
    <property type="entry name" value="ACHAETE-SCUTE TRANSCRIPTION FACTOR-RELATED"/>
    <property type="match status" value="1"/>
</dbReference>
<dbReference type="GO" id="GO:0046983">
    <property type="term" value="F:protein dimerization activity"/>
    <property type="evidence" value="ECO:0007669"/>
    <property type="project" value="InterPro"/>
</dbReference>
<dbReference type="AlphaFoldDB" id="B9SZX2"/>
<dbReference type="PANTHER" id="PTHR13935:SF41">
    <property type="entry name" value="TRANSCRIPTION FACTOR ORG2-RELATED"/>
    <property type="match status" value="1"/>
</dbReference>
<keyword evidence="5" id="KW-0539">Nucleus</keyword>
<evidence type="ECO:0000256" key="3">
    <source>
        <dbReference type="ARBA" id="ARBA00023125"/>
    </source>
</evidence>
<dbReference type="EMBL" id="EQ974289">
    <property type="protein sequence ID" value="EEF30835.1"/>
    <property type="molecule type" value="Genomic_DNA"/>
</dbReference>
<dbReference type="SMART" id="SM00353">
    <property type="entry name" value="HLH"/>
    <property type="match status" value="1"/>
</dbReference>
<reference evidence="8" key="1">
    <citation type="journal article" date="2010" name="Nat. Biotechnol.">
        <title>Draft genome sequence of the oilseed species Ricinus communis.</title>
        <authorList>
            <person name="Chan A.P."/>
            <person name="Crabtree J."/>
            <person name="Zhao Q."/>
            <person name="Lorenzi H."/>
            <person name="Orvis J."/>
            <person name="Puiu D."/>
            <person name="Melake-Berhan A."/>
            <person name="Jones K.M."/>
            <person name="Redman J."/>
            <person name="Chen G."/>
            <person name="Cahoon E.B."/>
            <person name="Gedil M."/>
            <person name="Stanke M."/>
            <person name="Haas B.J."/>
            <person name="Wortman J.R."/>
            <person name="Fraser-Liggett C.M."/>
            <person name="Ravel J."/>
            <person name="Rabinowicz P.D."/>
        </authorList>
    </citation>
    <scope>NUCLEOTIDE SEQUENCE [LARGE SCALE GENOMIC DNA]</scope>
    <source>
        <strain evidence="8">cv. Hale</strain>
    </source>
</reference>
<evidence type="ECO:0000313" key="8">
    <source>
        <dbReference type="Proteomes" id="UP000008311"/>
    </source>
</evidence>
<organism evidence="7 8">
    <name type="scientific">Ricinus communis</name>
    <name type="common">Castor bean</name>
    <dbReference type="NCBI Taxonomy" id="3988"/>
    <lineage>
        <taxon>Eukaryota</taxon>
        <taxon>Viridiplantae</taxon>
        <taxon>Streptophyta</taxon>
        <taxon>Embryophyta</taxon>
        <taxon>Tracheophyta</taxon>
        <taxon>Spermatophyta</taxon>
        <taxon>Magnoliopsida</taxon>
        <taxon>eudicotyledons</taxon>
        <taxon>Gunneridae</taxon>
        <taxon>Pentapetalae</taxon>
        <taxon>rosids</taxon>
        <taxon>fabids</taxon>
        <taxon>Malpighiales</taxon>
        <taxon>Euphorbiaceae</taxon>
        <taxon>Acalyphoideae</taxon>
        <taxon>Acalypheae</taxon>
        <taxon>Ricinus</taxon>
    </lineage>
</organism>
<dbReference type="InterPro" id="IPR036638">
    <property type="entry name" value="HLH_DNA-bd_sf"/>
</dbReference>
<gene>
    <name evidence="7" type="ORF">RCOM_0071880</name>
</gene>
<accession>B9SZX2</accession>
<dbReference type="FunCoup" id="B9SZX2">
    <property type="interactions" value="82"/>
</dbReference>
<dbReference type="GO" id="GO:0000981">
    <property type="term" value="F:DNA-binding transcription factor activity, RNA polymerase II-specific"/>
    <property type="evidence" value="ECO:0000318"/>
    <property type="project" value="GO_Central"/>
</dbReference>
<keyword evidence="8" id="KW-1185">Reference proteome</keyword>
<evidence type="ECO:0000256" key="1">
    <source>
        <dbReference type="ARBA" id="ARBA00004123"/>
    </source>
</evidence>
<proteinExistence type="predicted"/>
<dbReference type="Pfam" id="PF00010">
    <property type="entry name" value="HLH"/>
    <property type="match status" value="1"/>
</dbReference>
<protein>
    <submittedName>
        <fullName evidence="7">DNA binding protein, putative</fullName>
    </submittedName>
</protein>
<dbReference type="PROSITE" id="PS50888">
    <property type="entry name" value="BHLH"/>
    <property type="match status" value="1"/>
</dbReference>
<evidence type="ECO:0000256" key="2">
    <source>
        <dbReference type="ARBA" id="ARBA00023015"/>
    </source>
</evidence>
<name>B9SZX2_RICCO</name>
<dbReference type="STRING" id="3988.B9SZX2"/>
<dbReference type="GO" id="GO:0090575">
    <property type="term" value="C:RNA polymerase II transcription regulator complex"/>
    <property type="evidence" value="ECO:0000318"/>
    <property type="project" value="GO_Central"/>
</dbReference>
<evidence type="ECO:0000256" key="5">
    <source>
        <dbReference type="ARBA" id="ARBA00023242"/>
    </source>
</evidence>
<dbReference type="eggNOG" id="ENOG502RXMR">
    <property type="taxonomic scope" value="Eukaryota"/>
</dbReference>
<evidence type="ECO:0000313" key="7">
    <source>
        <dbReference type="EMBL" id="EEF30835.1"/>
    </source>
</evidence>
<dbReference type="InterPro" id="IPR011598">
    <property type="entry name" value="bHLH_dom"/>
</dbReference>
<evidence type="ECO:0000259" key="6">
    <source>
        <dbReference type="PROSITE" id="PS50888"/>
    </source>
</evidence>
<evidence type="ECO:0000256" key="4">
    <source>
        <dbReference type="ARBA" id="ARBA00023163"/>
    </source>
</evidence>
<sequence>MVKKLNHNASERDRRKKMNTLYSSLRSLLPASDQMKKLSIPATISRVLKYIPELQQQLERFVQRKEELLLRISKQNHIINPQINQRKGTTHSTLSVVSANQISDKEVVIQVSTYNNTIHTSPLSEILLLLEEEGLLLINSSSFESFGGRVFYNLHLQVDGTYILECDALSEKLAALYERDGLFP</sequence>
<keyword evidence="2" id="KW-0805">Transcription regulation</keyword>
<comment type="subcellular location">
    <subcellularLocation>
        <location evidence="1">Nucleus</location>
    </subcellularLocation>
</comment>
<dbReference type="FunFam" id="4.10.280.10:FF:000074">
    <property type="entry name" value="Transcription factor ORG2"/>
    <property type="match status" value="1"/>
</dbReference>
<keyword evidence="4" id="KW-0804">Transcription</keyword>
<dbReference type="InterPro" id="IPR015660">
    <property type="entry name" value="MASH1/Ascl1a-like"/>
</dbReference>
<dbReference type="GO" id="GO:0010106">
    <property type="term" value="P:cellular response to iron ion starvation"/>
    <property type="evidence" value="ECO:0007669"/>
    <property type="project" value="UniProtKB-ARBA"/>
</dbReference>
<keyword evidence="3" id="KW-0238">DNA-binding</keyword>
<dbReference type="CDD" id="cd18914">
    <property type="entry name" value="bHLH_AtORG2_like"/>
    <property type="match status" value="1"/>
</dbReference>
<dbReference type="GO" id="GO:0000977">
    <property type="term" value="F:RNA polymerase II transcription regulatory region sequence-specific DNA binding"/>
    <property type="evidence" value="ECO:0000318"/>
    <property type="project" value="GO_Central"/>
</dbReference>
<feature type="domain" description="BHLH" evidence="6">
    <location>
        <begin position="2"/>
        <end position="54"/>
    </location>
</feature>
<dbReference type="InParanoid" id="B9SZX2"/>
<dbReference type="SUPFAM" id="SSF47459">
    <property type="entry name" value="HLH, helix-loop-helix DNA-binding domain"/>
    <property type="match status" value="1"/>
</dbReference>